<dbReference type="Proteomes" id="UP000630936">
    <property type="component" value="Unassembled WGS sequence"/>
</dbReference>
<keyword evidence="2" id="KW-1185">Reference proteome</keyword>
<dbReference type="RefSeq" id="WP_190125468.1">
    <property type="nucleotide sequence ID" value="NZ_BMWG01000019.1"/>
</dbReference>
<name>A0A918V000_9ACTN</name>
<proteinExistence type="predicted"/>
<gene>
    <name evidence="1" type="ORF">GCM10010387_50150</name>
</gene>
<sequence>MDPVELDTDPAAAVSALAFAVRQAVGAALLEYRASALGRLGRAEEVEAETHRVYRTGQRLWYQFNQNRVDVIAGVSKAPGAARGTHRTVSTGIRRCDRPHDGYGATRSPVAL</sequence>
<dbReference type="EMBL" id="BMWG01000019">
    <property type="protein sequence ID" value="GGZ49831.1"/>
    <property type="molecule type" value="Genomic_DNA"/>
</dbReference>
<accession>A0A918V000</accession>
<comment type="caution">
    <text evidence="1">The sequence shown here is derived from an EMBL/GenBank/DDBJ whole genome shotgun (WGS) entry which is preliminary data.</text>
</comment>
<organism evidence="1 2">
    <name type="scientific">Streptomyces inusitatus</name>
    <dbReference type="NCBI Taxonomy" id="68221"/>
    <lineage>
        <taxon>Bacteria</taxon>
        <taxon>Bacillati</taxon>
        <taxon>Actinomycetota</taxon>
        <taxon>Actinomycetes</taxon>
        <taxon>Kitasatosporales</taxon>
        <taxon>Streptomycetaceae</taxon>
        <taxon>Streptomyces</taxon>
    </lineage>
</organism>
<evidence type="ECO:0000313" key="1">
    <source>
        <dbReference type="EMBL" id="GGZ49831.1"/>
    </source>
</evidence>
<reference evidence="1" key="1">
    <citation type="journal article" date="2014" name="Int. J. Syst. Evol. Microbiol.">
        <title>Complete genome sequence of Corynebacterium casei LMG S-19264T (=DSM 44701T), isolated from a smear-ripened cheese.</title>
        <authorList>
            <consortium name="US DOE Joint Genome Institute (JGI-PGF)"/>
            <person name="Walter F."/>
            <person name="Albersmeier A."/>
            <person name="Kalinowski J."/>
            <person name="Ruckert C."/>
        </authorList>
    </citation>
    <scope>NUCLEOTIDE SEQUENCE</scope>
    <source>
        <strain evidence="1">JCM 4988</strain>
    </source>
</reference>
<dbReference type="AlphaFoldDB" id="A0A918V000"/>
<reference evidence="1" key="2">
    <citation type="submission" date="2020-09" db="EMBL/GenBank/DDBJ databases">
        <authorList>
            <person name="Sun Q."/>
            <person name="Ohkuma M."/>
        </authorList>
    </citation>
    <scope>NUCLEOTIDE SEQUENCE</scope>
    <source>
        <strain evidence="1">JCM 4988</strain>
    </source>
</reference>
<evidence type="ECO:0000313" key="2">
    <source>
        <dbReference type="Proteomes" id="UP000630936"/>
    </source>
</evidence>
<protein>
    <submittedName>
        <fullName evidence="1">Uncharacterized protein</fullName>
    </submittedName>
</protein>